<feature type="region of interest" description="Disordered" evidence="1">
    <location>
        <begin position="168"/>
        <end position="204"/>
    </location>
</feature>
<sequence>IHQNRKERVDLDETISIGGNRTETVEGDEKILIQGNRDKTVDKNDTLSVKQNQKHTISKNKSLTVNQNSNEVVKIAKSVTVGTVYATQVGTVMNTAVGMMQAEEVGIKKTTMVGKSYNITAGDSFALTVGSSSLTLNQDGTIILQGVDIQIIGSTKVDIIGQDVNINPEGAGGASGGDDGNPSTAAPQTNQTSQPNTNQATLGQPLITTGLGADVDKLASQSPSLVKEVNDLKSKGWSFQYGQSGKGSWADENPKSKKIVIDGQYASNPKQVVQTLSHEVGHAKYTVAPDTSSRANYISSYLKDEGAATAMNIKVRDEILSNANINIGVAGRYASQYVNIFNQNGGDNHQTYEAISKIFGTEITSATGQTYNDYYGGYYDRYYTK</sequence>
<name>A0A1N7G1C1_9GAMM</name>
<feature type="compositionally biased region" description="Low complexity" evidence="1">
    <location>
        <begin position="180"/>
        <end position="201"/>
    </location>
</feature>
<dbReference type="SUPFAM" id="SSF69349">
    <property type="entry name" value="Phage fibre proteins"/>
    <property type="match status" value="1"/>
</dbReference>
<dbReference type="STRING" id="34061.B0189_02070"/>
<dbReference type="AlphaFoldDB" id="A0A1N7G1C1"/>
<gene>
    <name evidence="3" type="ORF">SAMN02745664_12135</name>
</gene>
<reference evidence="4" key="1">
    <citation type="submission" date="2017-01" db="EMBL/GenBank/DDBJ databases">
        <authorList>
            <person name="Varghese N."/>
            <person name="Submissions S."/>
        </authorList>
    </citation>
    <scope>NUCLEOTIDE SEQUENCE [LARGE SCALE GENOMIC DNA]</scope>
    <source>
        <strain evidence="4">DSM 21768</strain>
    </source>
</reference>
<organism evidence="3 4">
    <name type="scientific">Moraxella cuniculi DSM 21768</name>
    <dbReference type="NCBI Taxonomy" id="1122245"/>
    <lineage>
        <taxon>Bacteria</taxon>
        <taxon>Pseudomonadati</taxon>
        <taxon>Pseudomonadota</taxon>
        <taxon>Gammaproteobacteria</taxon>
        <taxon>Moraxellales</taxon>
        <taxon>Moraxellaceae</taxon>
        <taxon>Moraxella</taxon>
    </lineage>
</organism>
<dbReference type="InterPro" id="IPR054030">
    <property type="entry name" value="Gp5_Vgr_C"/>
</dbReference>
<evidence type="ECO:0000259" key="2">
    <source>
        <dbReference type="Pfam" id="PF22178"/>
    </source>
</evidence>
<feature type="compositionally biased region" description="Gly residues" evidence="1">
    <location>
        <begin position="170"/>
        <end position="179"/>
    </location>
</feature>
<accession>A0A1N7G1C1</accession>
<protein>
    <submittedName>
        <fullName evidence="3">Type VI secretion system secreted protein VgrG</fullName>
    </submittedName>
</protein>
<dbReference type="Proteomes" id="UP000187495">
    <property type="component" value="Unassembled WGS sequence"/>
</dbReference>
<dbReference type="Pfam" id="PF22178">
    <property type="entry name" value="Gp5_trimer_C"/>
    <property type="match status" value="1"/>
</dbReference>
<dbReference type="EMBL" id="FTNU01000021">
    <property type="protein sequence ID" value="SIS06389.1"/>
    <property type="molecule type" value="Genomic_DNA"/>
</dbReference>
<proteinExistence type="predicted"/>
<feature type="non-terminal residue" evidence="3">
    <location>
        <position position="1"/>
    </location>
</feature>
<feature type="domain" description="Gp5/Type VI secretion system Vgr C-terminal trimerisation" evidence="2">
    <location>
        <begin position="3"/>
        <end position="81"/>
    </location>
</feature>
<evidence type="ECO:0000256" key="1">
    <source>
        <dbReference type="SAM" id="MobiDB-lite"/>
    </source>
</evidence>
<keyword evidence="4" id="KW-1185">Reference proteome</keyword>
<evidence type="ECO:0000313" key="4">
    <source>
        <dbReference type="Proteomes" id="UP000187495"/>
    </source>
</evidence>
<evidence type="ECO:0000313" key="3">
    <source>
        <dbReference type="EMBL" id="SIS06389.1"/>
    </source>
</evidence>